<dbReference type="AlphaFoldDB" id="A0A2G9C8H0"/>
<evidence type="ECO:0000259" key="10">
    <source>
        <dbReference type="Pfam" id="PF25183"/>
    </source>
</evidence>
<evidence type="ECO:0000256" key="9">
    <source>
        <dbReference type="SAM" id="SignalP"/>
    </source>
</evidence>
<dbReference type="Pfam" id="PF25183">
    <property type="entry name" value="OMP_b-brl_4"/>
    <property type="match status" value="1"/>
</dbReference>
<dbReference type="Proteomes" id="UP000231501">
    <property type="component" value="Unassembled WGS sequence"/>
</dbReference>
<dbReference type="PANTHER" id="PTHR30069">
    <property type="entry name" value="TONB-DEPENDENT OUTER MEMBRANE RECEPTOR"/>
    <property type="match status" value="1"/>
</dbReference>
<dbReference type="Gene3D" id="2.40.170.20">
    <property type="entry name" value="TonB-dependent receptor, beta-barrel domain"/>
    <property type="match status" value="1"/>
</dbReference>
<evidence type="ECO:0000256" key="1">
    <source>
        <dbReference type="ARBA" id="ARBA00004571"/>
    </source>
</evidence>
<keyword evidence="8" id="KW-0998">Cell outer membrane</keyword>
<evidence type="ECO:0000256" key="8">
    <source>
        <dbReference type="ARBA" id="ARBA00023237"/>
    </source>
</evidence>
<dbReference type="Gene3D" id="2.170.130.10">
    <property type="entry name" value="TonB-dependent receptor, plug domain"/>
    <property type="match status" value="1"/>
</dbReference>
<keyword evidence="4" id="KW-1134">Transmembrane beta strand</keyword>
<evidence type="ECO:0000256" key="5">
    <source>
        <dbReference type="ARBA" id="ARBA00022692"/>
    </source>
</evidence>
<organism evidence="11 12">
    <name type="scientific">Roseateles chitinivorans</name>
    <dbReference type="NCBI Taxonomy" id="2917965"/>
    <lineage>
        <taxon>Bacteria</taxon>
        <taxon>Pseudomonadati</taxon>
        <taxon>Pseudomonadota</taxon>
        <taxon>Betaproteobacteria</taxon>
        <taxon>Burkholderiales</taxon>
        <taxon>Sphaerotilaceae</taxon>
        <taxon>Roseateles</taxon>
    </lineage>
</organism>
<evidence type="ECO:0000256" key="6">
    <source>
        <dbReference type="ARBA" id="ARBA00023136"/>
    </source>
</evidence>
<comment type="subcellular location">
    <subcellularLocation>
        <location evidence="1">Cell outer membrane</location>
        <topology evidence="1">Multi-pass membrane protein</topology>
    </subcellularLocation>
</comment>
<dbReference type="OrthoDB" id="9768147at2"/>
<feature type="domain" description="TonB-dependent transporter Oar-like beta-barrel" evidence="10">
    <location>
        <begin position="248"/>
        <end position="1074"/>
    </location>
</feature>
<comment type="caution">
    <text evidence="11">The sequence shown here is derived from an EMBL/GenBank/DDBJ whole genome shotgun (WGS) entry which is preliminary data.</text>
</comment>
<dbReference type="GO" id="GO:0015344">
    <property type="term" value="F:siderophore uptake transmembrane transporter activity"/>
    <property type="evidence" value="ECO:0007669"/>
    <property type="project" value="TreeGrafter"/>
</dbReference>
<evidence type="ECO:0000256" key="3">
    <source>
        <dbReference type="ARBA" id="ARBA00022448"/>
    </source>
</evidence>
<dbReference type="RefSeq" id="WP_099862132.1">
    <property type="nucleotide sequence ID" value="NZ_PEOG01000033.1"/>
</dbReference>
<feature type="chain" id="PRO_5013546798" evidence="9">
    <location>
        <begin position="29"/>
        <end position="1143"/>
    </location>
</feature>
<keyword evidence="12" id="KW-1185">Reference proteome</keyword>
<evidence type="ECO:0000313" key="11">
    <source>
        <dbReference type="EMBL" id="PIM52642.1"/>
    </source>
</evidence>
<dbReference type="SUPFAM" id="SSF49464">
    <property type="entry name" value="Carboxypeptidase regulatory domain-like"/>
    <property type="match status" value="1"/>
</dbReference>
<dbReference type="PANTHER" id="PTHR30069:SF46">
    <property type="entry name" value="OAR PROTEIN"/>
    <property type="match status" value="1"/>
</dbReference>
<evidence type="ECO:0000313" key="12">
    <source>
        <dbReference type="Proteomes" id="UP000231501"/>
    </source>
</evidence>
<dbReference type="InterPro" id="IPR036942">
    <property type="entry name" value="Beta-barrel_TonB_sf"/>
</dbReference>
<keyword evidence="7" id="KW-0675">Receptor</keyword>
<dbReference type="InterPro" id="IPR037066">
    <property type="entry name" value="Plug_dom_sf"/>
</dbReference>
<dbReference type="Gene3D" id="2.60.40.1120">
    <property type="entry name" value="Carboxypeptidase-like, regulatory domain"/>
    <property type="match status" value="1"/>
</dbReference>
<name>A0A2G9C8H0_9BURK</name>
<evidence type="ECO:0000256" key="7">
    <source>
        <dbReference type="ARBA" id="ARBA00023170"/>
    </source>
</evidence>
<keyword evidence="9" id="KW-0732">Signal</keyword>
<dbReference type="InterPro" id="IPR018187">
    <property type="entry name" value="Asp/Glu_racemase_AS_1"/>
</dbReference>
<dbReference type="Pfam" id="PF13620">
    <property type="entry name" value="CarboxypepD_reg"/>
    <property type="match status" value="1"/>
</dbReference>
<dbReference type="InterPro" id="IPR039426">
    <property type="entry name" value="TonB-dep_rcpt-like"/>
</dbReference>
<keyword evidence="6" id="KW-0472">Membrane</keyword>
<dbReference type="InterPro" id="IPR008969">
    <property type="entry name" value="CarboxyPept-like_regulatory"/>
</dbReference>
<dbReference type="SUPFAM" id="SSF56935">
    <property type="entry name" value="Porins"/>
    <property type="match status" value="1"/>
</dbReference>
<feature type="signal peptide" evidence="9">
    <location>
        <begin position="1"/>
        <end position="28"/>
    </location>
</feature>
<protein>
    <submittedName>
        <fullName evidence="11">Oar protein</fullName>
    </submittedName>
</protein>
<keyword evidence="5" id="KW-0812">Transmembrane</keyword>
<dbReference type="GO" id="GO:0009279">
    <property type="term" value="C:cell outer membrane"/>
    <property type="evidence" value="ECO:0007669"/>
    <property type="project" value="UniProtKB-SubCell"/>
</dbReference>
<dbReference type="GO" id="GO:0044718">
    <property type="term" value="P:siderophore transmembrane transport"/>
    <property type="evidence" value="ECO:0007669"/>
    <property type="project" value="TreeGrafter"/>
</dbReference>
<keyword evidence="3" id="KW-0813">Transport</keyword>
<evidence type="ECO:0000256" key="4">
    <source>
        <dbReference type="ARBA" id="ARBA00022452"/>
    </source>
</evidence>
<gene>
    <name evidence="11" type="ORF">CS062_13385</name>
</gene>
<dbReference type="PROSITE" id="PS00923">
    <property type="entry name" value="ASP_GLU_RACEMASE_1"/>
    <property type="match status" value="1"/>
</dbReference>
<comment type="similarity">
    <text evidence="2">Belongs to the TonB-dependent receptor family.</text>
</comment>
<dbReference type="InterPro" id="IPR057601">
    <property type="entry name" value="Oar-like_b-barrel"/>
</dbReference>
<proteinExistence type="inferred from homology"/>
<reference evidence="11 12" key="1">
    <citation type="submission" date="2017-11" db="EMBL/GenBank/DDBJ databases">
        <title>Draft genome sequence of Mitsuaria sp. HWN-4.</title>
        <authorList>
            <person name="Gundlapally S.R."/>
        </authorList>
    </citation>
    <scope>NUCLEOTIDE SEQUENCE [LARGE SCALE GENOMIC DNA]</scope>
    <source>
        <strain evidence="11 12">HWN-4</strain>
    </source>
</reference>
<evidence type="ECO:0000256" key="2">
    <source>
        <dbReference type="ARBA" id="ARBA00009810"/>
    </source>
</evidence>
<sequence>MNQKDWLGFSRTALAAAVAIVAAAPVMAQNTTSAIGGRVVGADGKPVAGATVVILHKESGSSNTQTTDGDGRYNARGLRVGGPYTITVTKGGDREVSENVYLALAETLSLDVQLGKSSTQLETVVTTGSATAAKFNNSTMGSGTQISRAELDAYASIARNLQDYARNDPRLAQTDKERGEISAMGQNSRYNSITIDGVAINDSFGLEANNLPTAKQPISVDAIQSVQVNLSNYDVTQKGYTGANINAVTKSGTNEFKGSVYYVYRNDDMVGKRFDRGNNRYTSFLPFKEDTKGFTLGGPILKDKLFFFVNYEELKSNRAQPEFGPIGSSLTNNAISQGQLDAITKTAKDAYGIDTGSVIGQSQLSVKDYLAKIDWNINDNHRASIRVARTEQSDTNNGSFGGYSATGLQMTSQWWQQKKKIDTVVAQWFADWTPDFSTELKISNRDYNSVPQNNSNLPAIGIRFNGALPGGAPAGASTGNRFVNFGTEQSRQFNVLDTKTLDAYFGATWIKNDHEIKFGGDLQRNKIYNAFFQNVNGNYTFGCESAWTYSFGAINCNTASAAQVQAAVLENFTRGRPSSYQVQVPVAGGTLDDGIAKWTLGQTGVFVQDTWNVSKDLNITAGFRVDQLSTNDKPTYNAAAAAAVVPGAVTGASTVTRATGGFGLDNSTTVDGENLFQPRFGFNYALDSRTGHKKQIRGGAGLFQGAAASVWLTNPYSNTGMATRLVGCGTAGLTACSGTASGVFSADPNNQPILAGATPAANVDFIQKGLGQPSVWKMNLAYDAELPFFGMNFGVEWVYTKVNTGIYYQHLNLGDPTATGPDGRSLYYTPQSYSPACWTNTNGSLSTTGACANGRSRALSNASFGNVTLATKTKKGDGNAITLSFQRPARDGFGFGVAYTYTEASEVSPLTSSVANSNFNSRAVFNPNENVAANSAYMIRDRFTANVTWQKAFVSNLKTTVGLFWEGRRGKPYSWTYLNDMNGDGVAGNDLLYIPASRGAAGVKFATPADEAAFWNIVDNNPDLAKYKGAVVPRNSSFSQFVNSFDLRLSQEVPGFFPQHKGKVTFDILNIGNLLNKKWGRIDEVTFQSAGGNRRSFVNFAGIDAQGNYVYRTNANAINDNQAIRQVKGESQWAIQVTAAYEF</sequence>
<accession>A0A2G9C8H0</accession>
<dbReference type="EMBL" id="PEOG01000033">
    <property type="protein sequence ID" value="PIM52642.1"/>
    <property type="molecule type" value="Genomic_DNA"/>
</dbReference>